<proteinExistence type="predicted"/>
<dbReference type="Proteomes" id="UP000593562">
    <property type="component" value="Unassembled WGS sequence"/>
</dbReference>
<evidence type="ECO:0000256" key="1">
    <source>
        <dbReference type="SAM" id="Phobius"/>
    </source>
</evidence>
<name>A0A7J7CDY6_TRIWF</name>
<reference evidence="2 3" key="1">
    <citation type="journal article" date="2020" name="Nat. Commun.">
        <title>Genome of Tripterygium wilfordii and identification of cytochrome P450 involved in triptolide biosynthesis.</title>
        <authorList>
            <person name="Tu L."/>
            <person name="Su P."/>
            <person name="Zhang Z."/>
            <person name="Gao L."/>
            <person name="Wang J."/>
            <person name="Hu T."/>
            <person name="Zhou J."/>
            <person name="Zhang Y."/>
            <person name="Zhao Y."/>
            <person name="Liu Y."/>
            <person name="Song Y."/>
            <person name="Tong Y."/>
            <person name="Lu Y."/>
            <person name="Yang J."/>
            <person name="Xu C."/>
            <person name="Jia M."/>
            <person name="Peters R.J."/>
            <person name="Huang L."/>
            <person name="Gao W."/>
        </authorList>
    </citation>
    <scope>NUCLEOTIDE SEQUENCE [LARGE SCALE GENOMIC DNA]</scope>
    <source>
        <strain evidence="3">cv. XIE 37</strain>
        <tissue evidence="2">Leaf</tissue>
    </source>
</reference>
<dbReference type="AlphaFoldDB" id="A0A7J7CDY6"/>
<gene>
    <name evidence="2" type="ORF">HS088_TW18G01075</name>
</gene>
<feature type="transmembrane region" description="Helical" evidence="1">
    <location>
        <begin position="51"/>
        <end position="69"/>
    </location>
</feature>
<keyword evidence="1" id="KW-0812">Transmembrane</keyword>
<protein>
    <submittedName>
        <fullName evidence="2">Uncharacterized protein</fullName>
    </submittedName>
</protein>
<evidence type="ECO:0000313" key="2">
    <source>
        <dbReference type="EMBL" id="KAF5732381.1"/>
    </source>
</evidence>
<keyword evidence="1" id="KW-1133">Transmembrane helix</keyword>
<organism evidence="2 3">
    <name type="scientific">Tripterygium wilfordii</name>
    <name type="common">Thunder God vine</name>
    <dbReference type="NCBI Taxonomy" id="458696"/>
    <lineage>
        <taxon>Eukaryota</taxon>
        <taxon>Viridiplantae</taxon>
        <taxon>Streptophyta</taxon>
        <taxon>Embryophyta</taxon>
        <taxon>Tracheophyta</taxon>
        <taxon>Spermatophyta</taxon>
        <taxon>Magnoliopsida</taxon>
        <taxon>eudicotyledons</taxon>
        <taxon>Gunneridae</taxon>
        <taxon>Pentapetalae</taxon>
        <taxon>rosids</taxon>
        <taxon>fabids</taxon>
        <taxon>Celastrales</taxon>
        <taxon>Celastraceae</taxon>
        <taxon>Tripterygium</taxon>
    </lineage>
</organism>
<keyword evidence="3" id="KW-1185">Reference proteome</keyword>
<accession>A0A7J7CDY6</accession>
<feature type="transmembrane region" description="Helical" evidence="1">
    <location>
        <begin position="12"/>
        <end position="31"/>
    </location>
</feature>
<comment type="caution">
    <text evidence="2">The sequence shown here is derived from an EMBL/GenBank/DDBJ whole genome shotgun (WGS) entry which is preliminary data.</text>
</comment>
<evidence type="ECO:0000313" key="3">
    <source>
        <dbReference type="Proteomes" id="UP000593562"/>
    </source>
</evidence>
<sequence>MTGNIANLLSSIVGRGFGYSLFLFSFWIYGLREILGSSACSASVFVFKIGWEANSSCAVLVLLVMWLWMDQLLNYLLPPRWSSFLDVYLPLRMIRLRYISIFLEFQCKI</sequence>
<dbReference type="EMBL" id="JAAARO010000018">
    <property type="protein sequence ID" value="KAF5732381.1"/>
    <property type="molecule type" value="Genomic_DNA"/>
</dbReference>
<keyword evidence="1" id="KW-0472">Membrane</keyword>
<dbReference type="InParanoid" id="A0A7J7CDY6"/>